<dbReference type="EMBL" id="JAVRRG010000212">
    <property type="protein sequence ID" value="KAK5077593.1"/>
    <property type="molecule type" value="Genomic_DNA"/>
</dbReference>
<sequence length="291" mass="31460">MARHDSLAAISNPLINPKQLLAFQQQHQPQPEADTAIFKLSLLTQTAGVLLRLPQEVIATSIVVLQRYITASTTEIDSDLSLTRADFTPTSPLIQSSSASLYLTAKQSFYPLSPRSIINAYALLTSPSTSPLPLINPSAISLATSAAPPTPHAHFVTEGTYLARLATLFTTEQYILTTLSFSTTVTLPHPLALTYLQSLSATPPALASRTLSHLNAALLSPQLLYLTHQPPALAVAAIYLSARELGIPLVDDEVPWWEVFDVGREELGFLVLSLASLDGFVVALRENPAWI</sequence>
<dbReference type="Proteomes" id="UP001345013">
    <property type="component" value="Unassembled WGS sequence"/>
</dbReference>
<protein>
    <submittedName>
        <fullName evidence="1">Uncharacterized protein</fullName>
    </submittedName>
</protein>
<name>A0ABR0JWX1_9EURO</name>
<comment type="caution">
    <text evidence="1">The sequence shown here is derived from an EMBL/GenBank/DDBJ whole genome shotgun (WGS) entry which is preliminary data.</text>
</comment>
<dbReference type="InterPro" id="IPR043198">
    <property type="entry name" value="Cyclin/Ssn8"/>
</dbReference>
<evidence type="ECO:0000313" key="2">
    <source>
        <dbReference type="Proteomes" id="UP001345013"/>
    </source>
</evidence>
<dbReference type="PANTHER" id="PTHR10026">
    <property type="entry name" value="CYCLIN"/>
    <property type="match status" value="1"/>
</dbReference>
<organism evidence="1 2">
    <name type="scientific">Lithohypha guttulata</name>
    <dbReference type="NCBI Taxonomy" id="1690604"/>
    <lineage>
        <taxon>Eukaryota</taxon>
        <taxon>Fungi</taxon>
        <taxon>Dikarya</taxon>
        <taxon>Ascomycota</taxon>
        <taxon>Pezizomycotina</taxon>
        <taxon>Eurotiomycetes</taxon>
        <taxon>Chaetothyriomycetidae</taxon>
        <taxon>Chaetothyriales</taxon>
        <taxon>Trichomeriaceae</taxon>
        <taxon>Lithohypha</taxon>
    </lineage>
</organism>
<evidence type="ECO:0000313" key="1">
    <source>
        <dbReference type="EMBL" id="KAK5077593.1"/>
    </source>
</evidence>
<dbReference type="InterPro" id="IPR036915">
    <property type="entry name" value="Cyclin-like_sf"/>
</dbReference>
<dbReference type="Gene3D" id="1.10.472.10">
    <property type="entry name" value="Cyclin-like"/>
    <property type="match status" value="2"/>
</dbReference>
<proteinExistence type="predicted"/>
<dbReference type="SUPFAM" id="SSF47954">
    <property type="entry name" value="Cyclin-like"/>
    <property type="match status" value="2"/>
</dbReference>
<gene>
    <name evidence="1" type="ORF">LTR24_009515</name>
</gene>
<keyword evidence="2" id="KW-1185">Reference proteome</keyword>
<accession>A0ABR0JWX1</accession>
<reference evidence="1 2" key="1">
    <citation type="submission" date="2023-08" db="EMBL/GenBank/DDBJ databases">
        <title>Black Yeasts Isolated from many extreme environments.</title>
        <authorList>
            <person name="Coleine C."/>
            <person name="Stajich J.E."/>
            <person name="Selbmann L."/>
        </authorList>
    </citation>
    <scope>NUCLEOTIDE SEQUENCE [LARGE SCALE GENOMIC DNA]</scope>
    <source>
        <strain evidence="1 2">CCFEE 5885</strain>
    </source>
</reference>